<dbReference type="Proteomes" id="UP000539313">
    <property type="component" value="Unassembled WGS sequence"/>
</dbReference>
<evidence type="ECO:0000313" key="2">
    <source>
        <dbReference type="Proteomes" id="UP000539313"/>
    </source>
</evidence>
<dbReference type="AlphaFoldDB" id="A0A7W3MW59"/>
<reference evidence="1 2" key="1">
    <citation type="submission" date="2020-08" db="EMBL/GenBank/DDBJ databases">
        <title>Sequencing the genomes of 1000 actinobacteria strains.</title>
        <authorList>
            <person name="Klenk H.-P."/>
        </authorList>
    </citation>
    <scope>NUCLEOTIDE SEQUENCE [LARGE SCALE GENOMIC DNA]</scope>
    <source>
        <strain evidence="1 2">DSM 45823</strain>
    </source>
</reference>
<dbReference type="RefSeq" id="WP_182704908.1">
    <property type="nucleotide sequence ID" value="NZ_JACJII010000001.1"/>
</dbReference>
<sequence length="620" mass="67734">MYDGVPKEPVLVINVAHNLNNGVVKDQYWATTSGPLSDRPVAKPGVRLPDAVLTEASRGFVPPSGIREARRRLREGIVFLSGERGTGRRTMALNLLRGSRGCGAVIHRVDADLDFTAWVPEPGEVHGYLIDGLPSTLVRSASTLASLRARLLDAGAVMAVVLPEGPHIDARIAETLGTALVRCVPPSAEHVFAARLKAAVPDEEERRKTMRGLPKGFAGAVLSRDGSPQDVMDVLEAVMDTAHNTRGNRTTLIRAVLEEKADREISTLLPDWFGDHGLRCALISAAVFAGWPPDTVAEQAGRLARLTEAGPAQQEYRFPADLLRPAGVRVETVRHGHGDPPIRMVFARYHWAGAILRSAWRGPHSRALARWLQSVNETELIEPAGRALALSAAAHPQPTRLTHIRASAVSRGHAGPRVAATALRTIMAESRYADETAARLGGWASGSDERLRYVTALACGGGFRASPLKPAMNLIVRLIRSLDDDHHPHVAKAVQDALMSIFHQGDRPAVLRELRIWTESGAAEARYATAIFPRLLAKHLSWFHECAKEETEIGSVVVLIRRTLRSRRSGAALRDPMLAWRRFAVFDPGGDKAFQAVLTAAREDRHPHVRQFLTVLDRHT</sequence>
<evidence type="ECO:0000313" key="1">
    <source>
        <dbReference type="EMBL" id="MBA9003027.1"/>
    </source>
</evidence>
<keyword evidence="2" id="KW-1185">Reference proteome</keyword>
<gene>
    <name evidence="1" type="ORF">HNR21_001909</name>
</gene>
<protein>
    <submittedName>
        <fullName evidence="1">Uncharacterized protein</fullName>
    </submittedName>
</protein>
<name>A0A7W3MW59_9ACTN</name>
<accession>A0A7W3MW59</accession>
<proteinExistence type="predicted"/>
<dbReference type="EMBL" id="JACJII010000001">
    <property type="protein sequence ID" value="MBA9003027.1"/>
    <property type="molecule type" value="Genomic_DNA"/>
</dbReference>
<comment type="caution">
    <text evidence="1">The sequence shown here is derived from an EMBL/GenBank/DDBJ whole genome shotgun (WGS) entry which is preliminary data.</text>
</comment>
<organism evidence="1 2">
    <name type="scientific">Thermomonospora cellulosilytica</name>
    <dbReference type="NCBI Taxonomy" id="1411118"/>
    <lineage>
        <taxon>Bacteria</taxon>
        <taxon>Bacillati</taxon>
        <taxon>Actinomycetota</taxon>
        <taxon>Actinomycetes</taxon>
        <taxon>Streptosporangiales</taxon>
        <taxon>Thermomonosporaceae</taxon>
        <taxon>Thermomonospora</taxon>
    </lineage>
</organism>